<dbReference type="InterPro" id="IPR006036">
    <property type="entry name" value="K_uptake_TrkA"/>
</dbReference>
<keyword evidence="2" id="KW-0406">Ion transport</keyword>
<sequence length="215" mass="23806">MKIIVVGCGRLGSGLASELSRDGNDVTVISSKPELFKKLDADFTGETLTGIEFDKELLEKAGIEKTDSLIGCTESDDINALVARIAKNKYRVPKAIARLYDQRKVDVYNALGIQVIATTKWSIARTKELLTFSRLDSVMTIGNTPVEILRLVIPSLLDNSRLIDAFPLNEIHVVALERENEAFIPSNGTILKQGDQLYVSAMPESLNRIRQIMEL</sequence>
<evidence type="ECO:0000259" key="6">
    <source>
        <dbReference type="PROSITE" id="PS51202"/>
    </source>
</evidence>
<evidence type="ECO:0000259" key="5">
    <source>
        <dbReference type="PROSITE" id="PS51201"/>
    </source>
</evidence>
<feature type="domain" description="RCK C-terminal" evidence="6">
    <location>
        <begin position="136"/>
        <end position="215"/>
    </location>
</feature>
<gene>
    <name evidence="7" type="ORF">P7H27_09015</name>
</gene>
<dbReference type="RefSeq" id="WP_311830109.1">
    <property type="nucleotide sequence ID" value="NZ_JARQAJ010000005.1"/>
</dbReference>
<dbReference type="InterPro" id="IPR050721">
    <property type="entry name" value="Trk_Ktr_HKT_K-transport"/>
</dbReference>
<comment type="caution">
    <text evidence="7">The sequence shown here is derived from an EMBL/GenBank/DDBJ whole genome shotgun (WGS) entry which is preliminary data.</text>
</comment>
<dbReference type="InterPro" id="IPR003148">
    <property type="entry name" value="RCK_N"/>
</dbReference>
<dbReference type="EMBL" id="JARQAJ010000005">
    <property type="protein sequence ID" value="MDT2759904.1"/>
    <property type="molecule type" value="Genomic_DNA"/>
</dbReference>
<protein>
    <recommendedName>
        <fullName evidence="1">Trk system potassium uptake protein TrkA</fullName>
    </recommendedName>
</protein>
<keyword evidence="3" id="KW-0630">Potassium</keyword>
<organism evidence="7 8">
    <name type="scientific">Enterococcus xiangfangensis</name>
    <dbReference type="NCBI Taxonomy" id="1296537"/>
    <lineage>
        <taxon>Bacteria</taxon>
        <taxon>Bacillati</taxon>
        <taxon>Bacillota</taxon>
        <taxon>Bacilli</taxon>
        <taxon>Lactobacillales</taxon>
        <taxon>Enterococcaceae</taxon>
        <taxon>Enterococcus</taxon>
    </lineage>
</organism>
<feature type="domain" description="RCK N-terminal" evidence="5">
    <location>
        <begin position="1"/>
        <end position="117"/>
    </location>
</feature>
<evidence type="ECO:0000313" key="8">
    <source>
        <dbReference type="Proteomes" id="UP001181046"/>
    </source>
</evidence>
<dbReference type="PANTHER" id="PTHR43833:SF8">
    <property type="entry name" value="TRK SYSTEM POTASSIUM UPTAKE PROTEIN TRKA"/>
    <property type="match status" value="1"/>
</dbReference>
<dbReference type="PANTHER" id="PTHR43833">
    <property type="entry name" value="POTASSIUM CHANNEL PROTEIN 2-RELATED-RELATED"/>
    <property type="match status" value="1"/>
</dbReference>
<evidence type="ECO:0000256" key="3">
    <source>
        <dbReference type="ARBA" id="ARBA00022958"/>
    </source>
</evidence>
<keyword evidence="4" id="KW-0520">NAD</keyword>
<dbReference type="Proteomes" id="UP001181046">
    <property type="component" value="Unassembled WGS sequence"/>
</dbReference>
<dbReference type="InterPro" id="IPR006037">
    <property type="entry name" value="RCK_C"/>
</dbReference>
<evidence type="ECO:0000256" key="4">
    <source>
        <dbReference type="ARBA" id="ARBA00023027"/>
    </source>
</evidence>
<dbReference type="InterPro" id="IPR036291">
    <property type="entry name" value="NAD(P)-bd_dom_sf"/>
</dbReference>
<dbReference type="Gene3D" id="3.30.70.1450">
    <property type="entry name" value="Regulator of K+ conductance, C-terminal domain"/>
    <property type="match status" value="1"/>
</dbReference>
<evidence type="ECO:0000313" key="7">
    <source>
        <dbReference type="EMBL" id="MDT2759904.1"/>
    </source>
</evidence>
<dbReference type="PROSITE" id="PS51201">
    <property type="entry name" value="RCK_N"/>
    <property type="match status" value="1"/>
</dbReference>
<keyword evidence="2" id="KW-0633">Potassium transport</keyword>
<dbReference type="PROSITE" id="PS51202">
    <property type="entry name" value="RCK_C"/>
    <property type="match status" value="1"/>
</dbReference>
<dbReference type="SUPFAM" id="SSF51735">
    <property type="entry name" value="NAD(P)-binding Rossmann-fold domains"/>
    <property type="match status" value="1"/>
</dbReference>
<dbReference type="InterPro" id="IPR036721">
    <property type="entry name" value="RCK_C_sf"/>
</dbReference>
<reference evidence="7" key="1">
    <citation type="submission" date="2023-03" db="EMBL/GenBank/DDBJ databases">
        <authorList>
            <person name="Shen W."/>
            <person name="Cai J."/>
        </authorList>
    </citation>
    <scope>NUCLEOTIDE SEQUENCE</scope>
    <source>
        <strain evidence="7">P66-3</strain>
    </source>
</reference>
<evidence type="ECO:0000256" key="1">
    <source>
        <dbReference type="ARBA" id="ARBA00017378"/>
    </source>
</evidence>
<dbReference type="Gene3D" id="3.40.50.720">
    <property type="entry name" value="NAD(P)-binding Rossmann-like Domain"/>
    <property type="match status" value="1"/>
</dbReference>
<keyword evidence="8" id="KW-1185">Reference proteome</keyword>
<accession>A0ABU3FB64</accession>
<name>A0ABU3FB64_9ENTE</name>
<proteinExistence type="predicted"/>
<keyword evidence="2" id="KW-0813">Transport</keyword>
<dbReference type="Pfam" id="PF02080">
    <property type="entry name" value="TrkA_C"/>
    <property type="match status" value="1"/>
</dbReference>
<dbReference type="SUPFAM" id="SSF116726">
    <property type="entry name" value="TrkA C-terminal domain-like"/>
    <property type="match status" value="1"/>
</dbReference>
<dbReference type="PRINTS" id="PR00335">
    <property type="entry name" value="KUPTAKETRKA"/>
</dbReference>
<evidence type="ECO:0000256" key="2">
    <source>
        <dbReference type="ARBA" id="ARBA00022538"/>
    </source>
</evidence>
<dbReference type="Pfam" id="PF02254">
    <property type="entry name" value="TrkA_N"/>
    <property type="match status" value="1"/>
</dbReference>